<dbReference type="PANTHER" id="PTHR12363:SF53">
    <property type="entry name" value="MRNA TRANSPORT REGULATOR MTR10"/>
    <property type="match status" value="1"/>
</dbReference>
<dbReference type="InterPro" id="IPR058537">
    <property type="entry name" value="TPR_TNPO3_IPO13_4th"/>
</dbReference>
<dbReference type="GeneID" id="42003185"/>
<dbReference type="PANTHER" id="PTHR12363">
    <property type="entry name" value="TRANSPORTIN 3 AND IMPORTIN 13"/>
    <property type="match status" value="1"/>
</dbReference>
<dbReference type="EMBL" id="QEAO01000007">
    <property type="protein sequence ID" value="TPX35653.1"/>
    <property type="molecule type" value="Genomic_DNA"/>
</dbReference>
<keyword evidence="3" id="KW-1185">Reference proteome</keyword>
<dbReference type="Gene3D" id="1.25.10.10">
    <property type="entry name" value="Leucine-rich Repeat Variant"/>
    <property type="match status" value="1"/>
</dbReference>
<dbReference type="InterPro" id="IPR001494">
    <property type="entry name" value="Importin-beta_N"/>
</dbReference>
<dbReference type="RefSeq" id="XP_031026085.1">
    <property type="nucleotide sequence ID" value="XM_031167888.1"/>
</dbReference>
<evidence type="ECO:0000313" key="2">
    <source>
        <dbReference type="EMBL" id="TPX35653.1"/>
    </source>
</evidence>
<dbReference type="GO" id="GO:0005737">
    <property type="term" value="C:cytoplasm"/>
    <property type="evidence" value="ECO:0007669"/>
    <property type="project" value="TreeGrafter"/>
</dbReference>
<dbReference type="STRING" id="1806994.A0A507CDN5"/>
<dbReference type="Pfam" id="PF24139">
    <property type="entry name" value="TPR_TNPO3_IPO13_4th"/>
    <property type="match status" value="1"/>
</dbReference>
<accession>A0A507CDN5</accession>
<dbReference type="Pfam" id="PF24140">
    <property type="entry name" value="TPR_TNPO3_IPO13_3rd"/>
    <property type="match status" value="1"/>
</dbReference>
<proteinExistence type="predicted"/>
<dbReference type="PROSITE" id="PS50166">
    <property type="entry name" value="IMPORTIN_B_NT"/>
    <property type="match status" value="1"/>
</dbReference>
<dbReference type="InterPro" id="IPR057942">
    <property type="entry name" value="TPR_TNPO3_IPO13_3rd"/>
</dbReference>
<dbReference type="InterPro" id="IPR016024">
    <property type="entry name" value="ARM-type_fold"/>
</dbReference>
<dbReference type="InterPro" id="IPR013598">
    <property type="entry name" value="Exportin-1/Importin-b-like"/>
</dbReference>
<gene>
    <name evidence="2" type="ORF">SmJEL517_g01960</name>
</gene>
<dbReference type="InterPro" id="IPR011989">
    <property type="entry name" value="ARM-like"/>
</dbReference>
<comment type="caution">
    <text evidence="2">The sequence shown here is derived from an EMBL/GenBank/DDBJ whole genome shotgun (WGS) entry which is preliminary data.</text>
</comment>
<evidence type="ECO:0000313" key="3">
    <source>
        <dbReference type="Proteomes" id="UP000319731"/>
    </source>
</evidence>
<dbReference type="Pfam" id="PF03810">
    <property type="entry name" value="IBN_N"/>
    <property type="match status" value="1"/>
</dbReference>
<sequence length="967" mass="107952">MAMVTPIGPPSTEQVLAAIQQLYQPTSDKTKQREASVWLEDFQKTASAWAVADALLRSPSVGLEAHTFAGQTFRQKIVYDLEQLPSDSRASLRDSIVSLLHTYRQAPRSLTTQLCLALADLAIQYLEWTDPVGQMMSTYGSDPEMVAVLLDFLSVLPEELFENIKIPIEKDDFKNRQDSLLTHKSKDVLSLLLVYAQTPAMTNGMKQRMFSCLCSWLRFGEVDVATIVGTPIIDYAFGALQIEELFDVAADVICEIVNRSVASNIKDTVTPSIVANSMYPRLLALHPMLDESIKEEDTEKIKTLTRIFADAGAAYVEQMMLNPQPFAGLIEANIICTAIDDLEVVRVTFPFWYHLSEMVIMEQYAAARTFLIPTYIRLTDIMIKHLKYPSDLGRWTALERDEFRDFRHVMGDVLKDCVRVVGEGPALARPHAMLKGFMLTSTQGGDQPPTLDPSIPWQSIEAPLFALRTMGTCISHTENVYLPEIMSWLPQLPSHSKVKYAAILVIGRYAEWTRLHPNYIPYQLNFISKGFDDAESTAAAAQAMKFLCESCGVLLVDYLNELHPFYNQLMTRLDRSDRRDVAEAIGHVIAAVPLARLLEVLQSFCLPVAQQLHSVAMMGRPANDPDAEVKIILAAEDQLDVLTVFFQVVKPSAEIPPNTPHPLVILLSDLWPVIKALFDNYKGTRLSEALCRLLRHAIESCKYHIAALTPQILDVLYTAYDETGLACYLWVAKACTANLGNPDTPEGRAVFAMIERMAVTTLRVLSAASPNIDSQAEAVEDFFRLLLECIDVCPILVMSSTALPTLLGLAQGCFGLTQPDPLLSVLRFIRDLLSMASARYHAHRLPLTYAKGITEMARQHGKQLVEQVWRGILFDWPRTSVSEGGSILKVLGDVVPDSIAWTRTVIESLPDVGTVAGRGALNGDVFMTKFQGAVNDEEWSPLKRVVQDFATAYRRRNLIDARSHRQR</sequence>
<dbReference type="SUPFAM" id="SSF48371">
    <property type="entry name" value="ARM repeat"/>
    <property type="match status" value="1"/>
</dbReference>
<dbReference type="Pfam" id="PF08389">
    <property type="entry name" value="Xpo1"/>
    <property type="match status" value="1"/>
</dbReference>
<dbReference type="AlphaFoldDB" id="A0A507CDN5"/>
<dbReference type="GO" id="GO:0006606">
    <property type="term" value="P:protein import into nucleus"/>
    <property type="evidence" value="ECO:0007669"/>
    <property type="project" value="TreeGrafter"/>
</dbReference>
<dbReference type="OrthoDB" id="435593at2759"/>
<evidence type="ECO:0000259" key="1">
    <source>
        <dbReference type="PROSITE" id="PS50166"/>
    </source>
</evidence>
<dbReference type="Proteomes" id="UP000319731">
    <property type="component" value="Unassembled WGS sequence"/>
</dbReference>
<dbReference type="InterPro" id="IPR057941">
    <property type="entry name" value="TPR_TNPO3_IPO13_2nd"/>
</dbReference>
<protein>
    <recommendedName>
        <fullName evidence="1">Importin N-terminal domain-containing protein</fullName>
    </recommendedName>
</protein>
<dbReference type="Pfam" id="PF24138">
    <property type="entry name" value="TPR_TNPO3_IPO13_2nd"/>
    <property type="match status" value="1"/>
</dbReference>
<organism evidence="2 3">
    <name type="scientific">Synchytrium microbalum</name>
    <dbReference type="NCBI Taxonomy" id="1806994"/>
    <lineage>
        <taxon>Eukaryota</taxon>
        <taxon>Fungi</taxon>
        <taxon>Fungi incertae sedis</taxon>
        <taxon>Chytridiomycota</taxon>
        <taxon>Chytridiomycota incertae sedis</taxon>
        <taxon>Chytridiomycetes</taxon>
        <taxon>Synchytriales</taxon>
        <taxon>Synchytriaceae</taxon>
        <taxon>Synchytrium</taxon>
    </lineage>
</organism>
<reference evidence="2 3" key="1">
    <citation type="journal article" date="2019" name="Sci. Rep.">
        <title>Comparative genomics of chytrid fungi reveal insights into the obligate biotrophic and pathogenic lifestyle of Synchytrium endobioticum.</title>
        <authorList>
            <person name="van de Vossenberg B.T.L.H."/>
            <person name="Warris S."/>
            <person name="Nguyen H.D.T."/>
            <person name="van Gent-Pelzer M.P.E."/>
            <person name="Joly D.L."/>
            <person name="van de Geest H.C."/>
            <person name="Bonants P.J.M."/>
            <person name="Smith D.S."/>
            <person name="Levesque C.A."/>
            <person name="van der Lee T.A.J."/>
        </authorList>
    </citation>
    <scope>NUCLEOTIDE SEQUENCE [LARGE SCALE GENOMIC DNA]</scope>
    <source>
        <strain evidence="2 3">JEL517</strain>
    </source>
</reference>
<name>A0A507CDN5_9FUNG</name>
<dbReference type="GO" id="GO:0031267">
    <property type="term" value="F:small GTPase binding"/>
    <property type="evidence" value="ECO:0007669"/>
    <property type="project" value="InterPro"/>
</dbReference>
<feature type="domain" description="Importin N-terminal" evidence="1">
    <location>
        <begin position="35"/>
        <end position="102"/>
    </location>
</feature>
<dbReference type="InterPro" id="IPR051345">
    <property type="entry name" value="Importin_beta-like_NTR"/>
</dbReference>